<keyword evidence="9" id="KW-1185">Reference proteome</keyword>
<evidence type="ECO:0000313" key="9">
    <source>
        <dbReference type="Proteomes" id="UP000823941"/>
    </source>
</evidence>
<gene>
    <name evidence="8" type="ORF">JYU34_005916</name>
</gene>
<keyword evidence="4" id="KW-0804">Transcription</keyword>
<protein>
    <recommendedName>
        <fullName evidence="2">Regulatory protein zeste</fullName>
    </recommendedName>
</protein>
<evidence type="ECO:0000256" key="1">
    <source>
        <dbReference type="ARBA" id="ARBA00011764"/>
    </source>
</evidence>
<evidence type="ECO:0000256" key="4">
    <source>
        <dbReference type="ARBA" id="ARBA00023163"/>
    </source>
</evidence>
<evidence type="ECO:0000256" key="2">
    <source>
        <dbReference type="ARBA" id="ARBA00016807"/>
    </source>
</evidence>
<dbReference type="InterPro" id="IPR028002">
    <property type="entry name" value="Myb_DNA-bind_5"/>
</dbReference>
<evidence type="ECO:0000313" key="8">
    <source>
        <dbReference type="EMBL" id="KAG7308694.1"/>
    </source>
</evidence>
<evidence type="ECO:0000259" key="7">
    <source>
        <dbReference type="Pfam" id="PF13873"/>
    </source>
</evidence>
<dbReference type="Proteomes" id="UP000823941">
    <property type="component" value="Chromosome 8"/>
</dbReference>
<keyword evidence="3" id="KW-0805">Transcription regulation</keyword>
<feature type="compositionally biased region" description="Polar residues" evidence="6">
    <location>
        <begin position="160"/>
        <end position="176"/>
    </location>
</feature>
<sequence length="282" mass="30726">MNETNTSSSRVSYSQLEALLAFMEEHRELAAGFLRSTEARHKSQKLWEELGITLNCIGGGSIKTAKGWSKYWSDYKNKLKARVRSLNKSHTGTGGGGALGPPLSAIEERAVGIMGPQFGKNIKNVQVDPLPPLNLNEGCCVVLPFGDENCPPPPPPPPATTATVTSGGNTATTSHSGLYEKPEPNISYATDNDEHGSSTPIKRIKMKRQRISTPRSALAEAKADVLNLQQEQLRCERATASALTMIAEAMNRQAAVNERQCRLLEEGLLIWKKANERSNEDT</sequence>
<comment type="subunit">
    <text evidence="1">Self-associates forming complexes of several hundred monomers.</text>
</comment>
<comment type="function">
    <text evidence="5">Involved in transvection phenomena (= synapsis-dependent gene expression), where the synaptic pairing of chromosomes carrying genes with which zeste interacts influences the expression of these genes. Zeste binds to DNA and stimulates transcription from a nearby promoter.</text>
</comment>
<feature type="region of interest" description="Disordered" evidence="6">
    <location>
        <begin position="152"/>
        <end position="199"/>
    </location>
</feature>
<proteinExistence type="predicted"/>
<dbReference type="Pfam" id="PF13873">
    <property type="entry name" value="Myb_DNA-bind_5"/>
    <property type="match status" value="1"/>
</dbReference>
<evidence type="ECO:0000256" key="5">
    <source>
        <dbReference type="ARBA" id="ARBA00025466"/>
    </source>
</evidence>
<comment type="caution">
    <text evidence="8">The sequence shown here is derived from an EMBL/GenBank/DDBJ whole genome shotgun (WGS) entry which is preliminary data.</text>
</comment>
<reference evidence="8 9" key="1">
    <citation type="submission" date="2021-06" db="EMBL/GenBank/DDBJ databases">
        <title>A haploid diamondback moth (Plutella xylostella L.) genome assembly resolves 31 chromosomes and identifies a diamide resistance mutation.</title>
        <authorList>
            <person name="Ward C.M."/>
            <person name="Perry K.D."/>
            <person name="Baker G."/>
            <person name="Powis K."/>
            <person name="Heckel D.G."/>
            <person name="Baxter S.W."/>
        </authorList>
    </citation>
    <scope>NUCLEOTIDE SEQUENCE [LARGE SCALE GENOMIC DNA]</scope>
    <source>
        <strain evidence="8 9">LV</strain>
        <tissue evidence="8">Single pupa</tissue>
    </source>
</reference>
<accession>A0ABQ7QUH2</accession>
<dbReference type="EMBL" id="JAHIBW010000008">
    <property type="protein sequence ID" value="KAG7308694.1"/>
    <property type="molecule type" value="Genomic_DNA"/>
</dbReference>
<name>A0ABQ7QUH2_PLUXY</name>
<evidence type="ECO:0000256" key="6">
    <source>
        <dbReference type="SAM" id="MobiDB-lite"/>
    </source>
</evidence>
<organism evidence="8 9">
    <name type="scientific">Plutella xylostella</name>
    <name type="common">Diamondback moth</name>
    <name type="synonym">Plutella maculipennis</name>
    <dbReference type="NCBI Taxonomy" id="51655"/>
    <lineage>
        <taxon>Eukaryota</taxon>
        <taxon>Metazoa</taxon>
        <taxon>Ecdysozoa</taxon>
        <taxon>Arthropoda</taxon>
        <taxon>Hexapoda</taxon>
        <taxon>Insecta</taxon>
        <taxon>Pterygota</taxon>
        <taxon>Neoptera</taxon>
        <taxon>Endopterygota</taxon>
        <taxon>Lepidoptera</taxon>
        <taxon>Glossata</taxon>
        <taxon>Ditrysia</taxon>
        <taxon>Yponomeutoidea</taxon>
        <taxon>Plutellidae</taxon>
        <taxon>Plutella</taxon>
    </lineage>
</organism>
<evidence type="ECO:0000256" key="3">
    <source>
        <dbReference type="ARBA" id="ARBA00023015"/>
    </source>
</evidence>
<feature type="domain" description="Myb/SANT-like DNA-binding" evidence="7">
    <location>
        <begin position="9"/>
        <end position="83"/>
    </location>
</feature>